<evidence type="ECO:0008006" key="3">
    <source>
        <dbReference type="Google" id="ProtNLM"/>
    </source>
</evidence>
<name>A0ABR4B2K9_9LECA</name>
<organism evidence="1 2">
    <name type="scientific">Lepraria finkii</name>
    <dbReference type="NCBI Taxonomy" id="1340010"/>
    <lineage>
        <taxon>Eukaryota</taxon>
        <taxon>Fungi</taxon>
        <taxon>Dikarya</taxon>
        <taxon>Ascomycota</taxon>
        <taxon>Pezizomycotina</taxon>
        <taxon>Lecanoromycetes</taxon>
        <taxon>OSLEUM clade</taxon>
        <taxon>Lecanoromycetidae</taxon>
        <taxon>Lecanorales</taxon>
        <taxon>Lecanorineae</taxon>
        <taxon>Stereocaulaceae</taxon>
        <taxon>Lepraria</taxon>
    </lineage>
</organism>
<gene>
    <name evidence="1" type="ORF">ABVK25_008703</name>
</gene>
<comment type="caution">
    <text evidence="1">The sequence shown here is derived from an EMBL/GenBank/DDBJ whole genome shotgun (WGS) entry which is preliminary data.</text>
</comment>
<proteinExistence type="predicted"/>
<reference evidence="1 2" key="1">
    <citation type="submission" date="2024-09" db="EMBL/GenBank/DDBJ databases">
        <title>Rethinking Asexuality: The Enigmatic Case of Functional Sexual Genes in Lepraria (Stereocaulaceae).</title>
        <authorList>
            <person name="Doellman M."/>
            <person name="Sun Y."/>
            <person name="Barcenas-Pena A."/>
            <person name="Lumbsch H.T."/>
            <person name="Grewe F."/>
        </authorList>
    </citation>
    <scope>NUCLEOTIDE SEQUENCE [LARGE SCALE GENOMIC DNA]</scope>
    <source>
        <strain evidence="1 2">Grewe 0041</strain>
    </source>
</reference>
<keyword evidence="2" id="KW-1185">Reference proteome</keyword>
<evidence type="ECO:0000313" key="2">
    <source>
        <dbReference type="Proteomes" id="UP001590951"/>
    </source>
</evidence>
<dbReference type="Proteomes" id="UP001590951">
    <property type="component" value="Unassembled WGS sequence"/>
</dbReference>
<accession>A0ABR4B2K9</accession>
<dbReference type="CDD" id="cd14686">
    <property type="entry name" value="bZIP"/>
    <property type="match status" value="1"/>
</dbReference>
<evidence type="ECO:0000313" key="1">
    <source>
        <dbReference type="EMBL" id="KAL2051109.1"/>
    </source>
</evidence>
<sequence length="79" mass="8563">MVYGSNPSPYSISAGSSSKAGLEDVLFKPGSSSALSSRAEKRKAITFAARRHRQNRLDKIAELESALKAIQLERDALKV</sequence>
<protein>
    <recommendedName>
        <fullName evidence="3">BZIP domain-containing protein</fullName>
    </recommendedName>
</protein>
<dbReference type="EMBL" id="JBHFEH010000039">
    <property type="protein sequence ID" value="KAL2051109.1"/>
    <property type="molecule type" value="Genomic_DNA"/>
</dbReference>